<dbReference type="EMBL" id="CCRF01000050">
    <property type="protein sequence ID" value="CEE01589.1"/>
    <property type="molecule type" value="Genomic_DNA"/>
</dbReference>
<dbReference type="PATRIC" id="fig|35841.6.peg.1753"/>
<dbReference type="PANTHER" id="PTHR38447:SF1">
    <property type="entry name" value="RNA POLYMERASE-BINDING TRANSCRIPTION FACTOR CARD"/>
    <property type="match status" value="1"/>
</dbReference>
<organism evidence="2 5">
    <name type="scientific">Caldibacillus thermoamylovorans</name>
    <dbReference type="NCBI Taxonomy" id="35841"/>
    <lineage>
        <taxon>Bacteria</taxon>
        <taxon>Bacillati</taxon>
        <taxon>Bacillota</taxon>
        <taxon>Bacilli</taxon>
        <taxon>Bacillales</taxon>
        <taxon>Bacillaceae</taxon>
        <taxon>Caldibacillus</taxon>
    </lineage>
</organism>
<sequence length="155" mass="17919">MFKIGDKIFYPMHGAGEIKGIENKEVLGRTQPYYLINIPISNLNVMVPVKNAQKLGIRPLTDPTRLDEILITLHERQIDSDIPWKDRFKIIMEKIKSGNIQDTATIYKYLLDRSKEKTLNTNEKALLSKVHKFLISEICMIQNINENEAEHLLIS</sequence>
<keyword evidence="5" id="KW-1185">Reference proteome</keyword>
<name>A0A090KS99_9BACI</name>
<proteinExistence type="predicted"/>
<dbReference type="STRING" id="35841.B4167_0421"/>
<dbReference type="RefSeq" id="WP_034770087.1">
    <property type="nucleotide sequence ID" value="NZ_CCRF01000050.1"/>
</dbReference>
<evidence type="ECO:0000313" key="5">
    <source>
        <dbReference type="Proteomes" id="UP000040576"/>
    </source>
</evidence>
<dbReference type="Gene3D" id="2.40.10.170">
    <property type="match status" value="1"/>
</dbReference>
<dbReference type="InterPro" id="IPR042215">
    <property type="entry name" value="CarD-like_C"/>
</dbReference>
<evidence type="ECO:0000313" key="3">
    <source>
        <dbReference type="EMBL" id="KIO74144.1"/>
    </source>
</evidence>
<reference evidence="2 5" key="1">
    <citation type="submission" date="2014-07" db="EMBL/GenBank/DDBJ databases">
        <authorList>
            <person name="Wibberg Daniel"/>
        </authorList>
    </citation>
    <scope>NUCLEOTIDE SEQUENCE [LARGE SCALE GENOMIC DNA]</scope>
</reference>
<dbReference type="Proteomes" id="UP000032076">
    <property type="component" value="Unassembled WGS sequence"/>
</dbReference>
<dbReference type="InterPro" id="IPR003711">
    <property type="entry name" value="CarD-like/TRCF_RID"/>
</dbReference>
<dbReference type="AlphaFoldDB" id="A0A090KS99"/>
<accession>A0A090KS99</accession>
<dbReference type="Proteomes" id="UP000040576">
    <property type="component" value="Unassembled WGS sequence"/>
</dbReference>
<dbReference type="Pfam" id="PF21095">
    <property type="entry name" value="CarD_C"/>
    <property type="match status" value="1"/>
</dbReference>
<reference evidence="3 4" key="2">
    <citation type="submission" date="2015-01" db="EMBL/GenBank/DDBJ databases">
        <title>Draft Genome Sequences of Four Bacillus thermoamylovorans Strains, Isolated From Food Products.</title>
        <authorList>
            <person name="Krawcyk A.O."/>
            <person name="Berendsen E.M."/>
            <person name="Eijlander R.T."/>
            <person name="de Jong A."/>
            <person name="Wells-Bennik M."/>
            <person name="Kuipers O.P."/>
        </authorList>
    </citation>
    <scope>NUCLEOTIDE SEQUENCE [LARGE SCALE GENOMIC DNA]</scope>
    <source>
        <strain evidence="3 4">B4167</strain>
    </source>
</reference>
<dbReference type="EMBL" id="JXLU01000010">
    <property type="protein sequence ID" value="KIO74144.1"/>
    <property type="molecule type" value="Genomic_DNA"/>
</dbReference>
<dbReference type="Gene3D" id="1.20.58.1290">
    <property type="entry name" value="CarD-like, C-terminal domain"/>
    <property type="match status" value="1"/>
</dbReference>
<evidence type="ECO:0000259" key="1">
    <source>
        <dbReference type="SMART" id="SM01058"/>
    </source>
</evidence>
<dbReference type="InterPro" id="IPR048792">
    <property type="entry name" value="CarD_C"/>
</dbReference>
<evidence type="ECO:0000313" key="4">
    <source>
        <dbReference type="Proteomes" id="UP000032076"/>
    </source>
</evidence>
<evidence type="ECO:0000313" key="2">
    <source>
        <dbReference type="EMBL" id="CEE01589.1"/>
    </source>
</evidence>
<dbReference type="SMART" id="SM01058">
    <property type="entry name" value="CarD_TRCF"/>
    <property type="match status" value="1"/>
</dbReference>
<dbReference type="Pfam" id="PF02559">
    <property type="entry name" value="CarD_TRCF_RID"/>
    <property type="match status" value="1"/>
</dbReference>
<gene>
    <name evidence="3" type="ORF">B4167_0421</name>
    <name evidence="2" type="ORF">BT1A1_1762</name>
</gene>
<protein>
    <recommendedName>
        <fullName evidence="1">CarD-like/TRCF RNAP-interacting domain-containing protein</fullName>
    </recommendedName>
</protein>
<dbReference type="InterPro" id="IPR036101">
    <property type="entry name" value="CarD-like/TRCF_RID_sf"/>
</dbReference>
<feature type="domain" description="CarD-like/TRCF RNAP-interacting" evidence="1">
    <location>
        <begin position="1"/>
        <end position="111"/>
    </location>
</feature>
<dbReference type="GeneID" id="92960966"/>
<dbReference type="eggNOG" id="COG1329">
    <property type="taxonomic scope" value="Bacteria"/>
</dbReference>
<dbReference type="SUPFAM" id="SSF141259">
    <property type="entry name" value="CarD-like"/>
    <property type="match status" value="1"/>
</dbReference>
<dbReference type="InterPro" id="IPR052531">
    <property type="entry name" value="CarD-like_regulator"/>
</dbReference>
<dbReference type="PANTHER" id="PTHR38447">
    <property type="entry name" value="TRANSCRIPTION FACTOR YDEB-RELATED"/>
    <property type="match status" value="1"/>
</dbReference>
<dbReference type="GO" id="GO:0009303">
    <property type="term" value="P:rRNA transcription"/>
    <property type="evidence" value="ECO:0007669"/>
    <property type="project" value="TreeGrafter"/>
</dbReference>
<dbReference type="OrthoDB" id="9786074at2"/>